<dbReference type="EC" id="2.7.11.1" evidence="1"/>
<dbReference type="Proteomes" id="UP001344906">
    <property type="component" value="Unassembled WGS sequence"/>
</dbReference>
<accession>A0ABQ6FPY1</accession>
<dbReference type="PROSITE" id="PS00107">
    <property type="entry name" value="PROTEIN_KINASE_ATP"/>
    <property type="match status" value="1"/>
</dbReference>
<evidence type="ECO:0000256" key="3">
    <source>
        <dbReference type="ARBA" id="ARBA00022741"/>
    </source>
</evidence>
<keyword evidence="2" id="KW-0808">Transferase</keyword>
<keyword evidence="4" id="KW-0418">Kinase</keyword>
<dbReference type="InterPro" id="IPR017441">
    <property type="entry name" value="Protein_kinase_ATP_BS"/>
</dbReference>
<evidence type="ECO:0000256" key="1">
    <source>
        <dbReference type="ARBA" id="ARBA00012513"/>
    </source>
</evidence>
<evidence type="ECO:0000259" key="8">
    <source>
        <dbReference type="PROSITE" id="PS50011"/>
    </source>
</evidence>
<keyword evidence="3 6" id="KW-0547">Nucleotide-binding</keyword>
<dbReference type="InterPro" id="IPR000719">
    <property type="entry name" value="Prot_kinase_dom"/>
</dbReference>
<gene>
    <name evidence="9" type="ORF">KDH_19260</name>
</gene>
<dbReference type="Pfam" id="PF26607">
    <property type="entry name" value="DUF8189"/>
    <property type="match status" value="1"/>
</dbReference>
<dbReference type="PANTHER" id="PTHR43289">
    <property type="entry name" value="MITOGEN-ACTIVATED PROTEIN KINASE KINASE KINASE 20-RELATED"/>
    <property type="match status" value="1"/>
</dbReference>
<dbReference type="CDD" id="cd14014">
    <property type="entry name" value="STKc_PknB_like"/>
    <property type="match status" value="1"/>
</dbReference>
<evidence type="ECO:0000313" key="9">
    <source>
        <dbReference type="EMBL" id="GLV55079.1"/>
    </source>
</evidence>
<dbReference type="Gene3D" id="2.120.10.70">
    <property type="entry name" value="Fucose-specific lectin"/>
    <property type="match status" value="2"/>
</dbReference>
<comment type="caution">
    <text evidence="9">The sequence shown here is derived from an EMBL/GenBank/DDBJ whole genome shotgun (WGS) entry which is preliminary data.</text>
</comment>
<feature type="compositionally biased region" description="Low complexity" evidence="7">
    <location>
        <begin position="554"/>
        <end position="572"/>
    </location>
</feature>
<dbReference type="InterPro" id="IPR011009">
    <property type="entry name" value="Kinase-like_dom_sf"/>
</dbReference>
<proteinExistence type="predicted"/>
<keyword evidence="10" id="KW-1185">Reference proteome</keyword>
<evidence type="ECO:0000256" key="7">
    <source>
        <dbReference type="SAM" id="MobiDB-lite"/>
    </source>
</evidence>
<dbReference type="EMBL" id="BSRI01000001">
    <property type="protein sequence ID" value="GLV55079.1"/>
    <property type="molecule type" value="Genomic_DNA"/>
</dbReference>
<evidence type="ECO:0000256" key="2">
    <source>
        <dbReference type="ARBA" id="ARBA00022679"/>
    </source>
</evidence>
<dbReference type="Gene3D" id="1.10.510.10">
    <property type="entry name" value="Transferase(Phosphotransferase) domain 1"/>
    <property type="match status" value="1"/>
</dbReference>
<dbReference type="SUPFAM" id="SSF89372">
    <property type="entry name" value="Fucose-specific lectin"/>
    <property type="match status" value="1"/>
</dbReference>
<dbReference type="InterPro" id="IPR058502">
    <property type="entry name" value="PLL-like_beta-prop"/>
</dbReference>
<feature type="compositionally biased region" description="Basic and acidic residues" evidence="7">
    <location>
        <begin position="313"/>
        <end position="324"/>
    </location>
</feature>
<name>A0ABQ6FPY1_9CHLR</name>
<reference evidence="9 10" key="1">
    <citation type="submission" date="2023-02" db="EMBL/GenBank/DDBJ databases">
        <title>Dictyobacter halimunensis sp. nov., a new member of the class Ktedonobacteria from forest soil in a geothermal area.</title>
        <authorList>
            <person name="Rachmania M.K."/>
            <person name="Ningsih F."/>
            <person name="Sakai Y."/>
            <person name="Yabe S."/>
            <person name="Yokota A."/>
            <person name="Sjamsuridzal W."/>
        </authorList>
    </citation>
    <scope>NUCLEOTIDE SEQUENCE [LARGE SCALE GENOMIC DNA]</scope>
    <source>
        <strain evidence="9 10">S3.2.2.5</strain>
    </source>
</reference>
<dbReference type="PANTHER" id="PTHR43289:SF6">
    <property type="entry name" value="SERINE_THREONINE-PROTEIN KINASE NEKL-3"/>
    <property type="match status" value="1"/>
</dbReference>
<feature type="binding site" evidence="6">
    <location>
        <position position="41"/>
    </location>
    <ligand>
        <name>ATP</name>
        <dbReference type="ChEBI" id="CHEBI:30616"/>
    </ligand>
</feature>
<evidence type="ECO:0000256" key="6">
    <source>
        <dbReference type="PROSITE-ProRule" id="PRU10141"/>
    </source>
</evidence>
<evidence type="ECO:0000313" key="10">
    <source>
        <dbReference type="Proteomes" id="UP001344906"/>
    </source>
</evidence>
<feature type="domain" description="Protein kinase" evidence="8">
    <location>
        <begin position="12"/>
        <end position="274"/>
    </location>
</feature>
<dbReference type="PROSITE" id="PS00108">
    <property type="entry name" value="PROTEIN_KINASE_ST"/>
    <property type="match status" value="1"/>
</dbReference>
<dbReference type="SMART" id="SM00220">
    <property type="entry name" value="S_TKc"/>
    <property type="match status" value="1"/>
</dbReference>
<dbReference type="CDD" id="cd22954">
    <property type="entry name" value="PLL_lectin"/>
    <property type="match status" value="1"/>
</dbReference>
<dbReference type="RefSeq" id="WP_338249102.1">
    <property type="nucleotide sequence ID" value="NZ_BSRI01000001.1"/>
</dbReference>
<evidence type="ECO:0000256" key="5">
    <source>
        <dbReference type="ARBA" id="ARBA00022840"/>
    </source>
</evidence>
<dbReference type="Gene3D" id="3.30.200.20">
    <property type="entry name" value="Phosphorylase Kinase, domain 1"/>
    <property type="match status" value="1"/>
</dbReference>
<keyword evidence="5 6" id="KW-0067">ATP-binding</keyword>
<sequence length="842" mass="91143">MTYDVSKKLGNYRLLEVLGQGGFADVYLGEHVYLKTSAAIKVLRLQLSQDALARFLGEARTIARLGHPNIVPVHDFGIENDVPFLVMGYAPYGSLRQLHPINSIVPLSTVVGYAKQMAQALQYAHERKIIHRDVKPENMLLGEQQQLMLSDFGIAVTTQSMPSNPMLPRADHGQAIGTTTYMAPELFTSEAVFASDQYSLGVAIYEWLCGAPPFSGSDMEIALQHVHITPPALIDKVAIPAEVEQVVMRALAKRPEDRYPSMLDFAAAFEQAALGSTPHASSEVISSTLLSSAIEQTPLAVPPPSTPSVEPKGSGEDVRSRAEVPVETSPASSVGPAKKTEIVRSSLGLPYSVRSKALQLPAKEVSPAAPAKNVPLVSLKLPAHSAGVSRRLTDYRADSQGPVADGASDERPLRLWSFASAGEGSADDAAVVDTSVSPADHDRSALASLKQRWSEQAAPALKHLWMDQAAPALRHLWVDQTVPAVHKMVQTQSAPAIPPSMQRPPQGVSRRVVLGALGGVIVASVAGGVTMISWQQAFQGQHNSSSTPLPAHHPTPTVQSTPTQQAPSPTAVPQNAVVLGSTRPAIASWGPNQLDLFVRGTDNGLWQRHYDGTWHDWMRVLDGLAFDPTVAAWSPGRFDVFARGLDGTLQHAWYDGSWHPWESLGGSLTSDPSVASWGPNQLDVFVRSVDNALWHKGFNGAWHDWEHLDGVLLASPSATTWGPNRLDVFVRGADSALWHRGYDGNWHDWESLGGSFESDPAAVSIAPNHLDVFVRGAGNILQQRSFDGAWHDWQTLTGVLTTSPSATTWGNGRIDVFSRTANNVLQETWYQNGAWQPWLSLS</sequence>
<feature type="region of interest" description="Disordered" evidence="7">
    <location>
        <begin position="298"/>
        <end position="337"/>
    </location>
</feature>
<dbReference type="Pfam" id="PF00069">
    <property type="entry name" value="Pkinase"/>
    <property type="match status" value="1"/>
</dbReference>
<dbReference type="InterPro" id="IPR008271">
    <property type="entry name" value="Ser/Thr_kinase_AS"/>
</dbReference>
<dbReference type="SUPFAM" id="SSF56112">
    <property type="entry name" value="Protein kinase-like (PK-like)"/>
    <property type="match status" value="1"/>
</dbReference>
<dbReference type="PROSITE" id="PS50011">
    <property type="entry name" value="PROTEIN_KINASE_DOM"/>
    <property type="match status" value="1"/>
</dbReference>
<feature type="region of interest" description="Disordered" evidence="7">
    <location>
        <begin position="541"/>
        <end position="572"/>
    </location>
</feature>
<organism evidence="9 10">
    <name type="scientific">Dictyobacter halimunensis</name>
    <dbReference type="NCBI Taxonomy" id="3026934"/>
    <lineage>
        <taxon>Bacteria</taxon>
        <taxon>Bacillati</taxon>
        <taxon>Chloroflexota</taxon>
        <taxon>Ktedonobacteria</taxon>
        <taxon>Ktedonobacterales</taxon>
        <taxon>Dictyobacteraceae</taxon>
        <taxon>Dictyobacter</taxon>
    </lineage>
</organism>
<protein>
    <recommendedName>
        <fullName evidence="1">non-specific serine/threonine protein kinase</fullName>
        <ecNumber evidence="1">2.7.11.1</ecNumber>
    </recommendedName>
</protein>
<evidence type="ECO:0000256" key="4">
    <source>
        <dbReference type="ARBA" id="ARBA00022777"/>
    </source>
</evidence>